<evidence type="ECO:0000313" key="11">
    <source>
        <dbReference type="EMBL" id="KHF24631.1"/>
    </source>
</evidence>
<evidence type="ECO:0000256" key="3">
    <source>
        <dbReference type="ARBA" id="ARBA00008900"/>
    </source>
</evidence>
<keyword evidence="13" id="KW-1185">Reference proteome</keyword>
<evidence type="ECO:0000256" key="5">
    <source>
        <dbReference type="ARBA" id="ARBA00018141"/>
    </source>
</evidence>
<protein>
    <recommendedName>
        <fullName evidence="5">6-carboxy-5,6,7,8-tetrahydropterin synthase</fullName>
        <ecNumber evidence="4">4.1.2.50</ecNumber>
    </recommendedName>
    <alternativeName>
        <fullName evidence="9">Queuosine biosynthesis protein QueD</fullName>
    </alternativeName>
</protein>
<evidence type="ECO:0000256" key="9">
    <source>
        <dbReference type="ARBA" id="ARBA00031449"/>
    </source>
</evidence>
<dbReference type="UniPathway" id="UPA00391"/>
<accession>A0A0B0HB04</accession>
<dbReference type="EMBL" id="JRAA01000002">
    <property type="protein sequence ID" value="KHF24631.1"/>
    <property type="molecule type" value="Genomic_DNA"/>
</dbReference>
<reference evidence="11 13" key="1">
    <citation type="journal article" date="2014" name="BMC Genomics">
        <title>The genome of the intracellular bacterium of the coastal bivalve, Solemya velum: a blueprint for thriving in and out of symbiosis.</title>
        <authorList>
            <person name="Dmytrenko O."/>
            <person name="Russell S.L."/>
            <person name="Loo W.T."/>
            <person name="Fontanez K.M."/>
            <person name="Liao L."/>
            <person name="Roeselers G."/>
            <person name="Sharma R."/>
            <person name="Stewart F.J."/>
            <person name="Newton I.L."/>
            <person name="Woyke T."/>
            <person name="Wu D."/>
            <person name="Lang J.M."/>
            <person name="Eisen J.A."/>
            <person name="Cavanaugh C.M."/>
        </authorList>
    </citation>
    <scope>NUCLEOTIDE SEQUENCE [LARGE SCALE GENOMIC DNA]</scope>
    <source>
        <strain evidence="11 13">WH</strain>
    </source>
</reference>
<reference evidence="12 14" key="2">
    <citation type="submission" date="2016-11" db="EMBL/GenBank/DDBJ databases">
        <title>Mixed transmission modes and dynamic genome evolution in an obligate animal-bacterial symbiosis.</title>
        <authorList>
            <person name="Russell S.L."/>
            <person name="Corbett-Detig R.B."/>
            <person name="Cavanaugh C.M."/>
        </authorList>
    </citation>
    <scope>NUCLEOTIDE SEQUENCE [LARGE SCALE GENOMIC DNA]</scope>
    <source>
        <strain evidence="12">MA-KB16</strain>
    </source>
</reference>
<dbReference type="SUPFAM" id="SSF55620">
    <property type="entry name" value="Tetrahydrobiopterin biosynthesis enzymes-like"/>
    <property type="match status" value="2"/>
</dbReference>
<keyword evidence="7" id="KW-0862">Zinc</keyword>
<dbReference type="GO" id="GO:0046872">
    <property type="term" value="F:metal ion binding"/>
    <property type="evidence" value="ECO:0007669"/>
    <property type="project" value="UniProtKB-KW"/>
</dbReference>
<dbReference type="Proteomes" id="UP000190962">
    <property type="component" value="Unassembled WGS sequence"/>
</dbReference>
<comment type="pathway">
    <text evidence="2">Purine metabolism; 7-cyano-7-deazaguanine biosynthesis.</text>
</comment>
<sequence>MSVLFVNDLTSIDFSYLHNQRGLLGESLSLGIRLSGSLDEQGMVLDFADVKRQVKQLVDEHFDHKLIAPARSSQLSTDTWDNRIELKFRWGDNMQLKHVSPAEAVSLLDVSDVTPGTLATAIAEMLQERLPENVSEIEINLSEEVIDESSYQYSHGLKHHAGNCQRIAHGHRSRIIIYRNGTRSIELEEEWADRWDDIYIGSLEDLADASDECHHYAYSSSQGNFELTLPAVCCDLINADSTVENIAEHIAEQLKSSHPESRFEVHAYEGMDKGAIATS</sequence>
<comment type="catalytic activity">
    <reaction evidence="10">
        <text>7,8-dihydroneopterin 3'-triphosphate + H2O = 6-carboxy-5,6,7,8-tetrahydropterin + triphosphate + acetaldehyde + 2 H(+)</text>
        <dbReference type="Rhea" id="RHEA:27966"/>
        <dbReference type="ChEBI" id="CHEBI:15343"/>
        <dbReference type="ChEBI" id="CHEBI:15377"/>
        <dbReference type="ChEBI" id="CHEBI:15378"/>
        <dbReference type="ChEBI" id="CHEBI:18036"/>
        <dbReference type="ChEBI" id="CHEBI:58462"/>
        <dbReference type="ChEBI" id="CHEBI:61032"/>
        <dbReference type="EC" id="4.1.2.50"/>
    </reaction>
</comment>
<dbReference type="Pfam" id="PF01242">
    <property type="entry name" value="PTPS"/>
    <property type="match status" value="2"/>
</dbReference>
<dbReference type="EC" id="4.1.2.50" evidence="4"/>
<comment type="cofactor">
    <cofactor evidence="1">
        <name>Zn(2+)</name>
        <dbReference type="ChEBI" id="CHEBI:29105"/>
    </cofactor>
</comment>
<dbReference type="InterPro" id="IPR007115">
    <property type="entry name" value="6-PTP_synth/QueD"/>
</dbReference>
<comment type="caution">
    <text evidence="11">The sequence shown here is derived from an EMBL/GenBank/DDBJ whole genome shotgun (WGS) entry which is preliminary data.</text>
</comment>
<organism evidence="11 13">
    <name type="scientific">Solemya velum gill symbiont</name>
    <dbReference type="NCBI Taxonomy" id="2340"/>
    <lineage>
        <taxon>Bacteria</taxon>
        <taxon>Pseudomonadati</taxon>
        <taxon>Pseudomonadota</taxon>
        <taxon>Gammaproteobacteria</taxon>
        <taxon>sulfur-oxidizing symbionts</taxon>
    </lineage>
</organism>
<dbReference type="GO" id="GO:0070497">
    <property type="term" value="F:6-carboxytetrahydropterin synthase activity"/>
    <property type="evidence" value="ECO:0007669"/>
    <property type="project" value="UniProtKB-EC"/>
</dbReference>
<dbReference type="STRING" id="2340.JV46_10260"/>
<evidence type="ECO:0000256" key="7">
    <source>
        <dbReference type="ARBA" id="ARBA00022833"/>
    </source>
</evidence>
<dbReference type="PANTHER" id="PTHR12589">
    <property type="entry name" value="PYRUVOYL TETRAHYDROBIOPTERIN SYNTHASE"/>
    <property type="match status" value="1"/>
</dbReference>
<dbReference type="PANTHER" id="PTHR12589:SF7">
    <property type="entry name" value="6-PYRUVOYL TETRAHYDROBIOPTERIN SYNTHASE"/>
    <property type="match status" value="1"/>
</dbReference>
<comment type="similarity">
    <text evidence="3">Belongs to the PTPS family. QueD subfamily.</text>
</comment>
<keyword evidence="6" id="KW-0479">Metal-binding</keyword>
<evidence type="ECO:0000256" key="1">
    <source>
        <dbReference type="ARBA" id="ARBA00001947"/>
    </source>
</evidence>
<evidence type="ECO:0000256" key="10">
    <source>
        <dbReference type="ARBA" id="ARBA00048807"/>
    </source>
</evidence>
<dbReference type="RefSeq" id="WP_043116881.1">
    <property type="nucleotide sequence ID" value="NZ_JRAA01000002.1"/>
</dbReference>
<evidence type="ECO:0000256" key="4">
    <source>
        <dbReference type="ARBA" id="ARBA00012982"/>
    </source>
</evidence>
<name>A0A0B0HB04_SOVGS</name>
<evidence type="ECO:0000313" key="14">
    <source>
        <dbReference type="Proteomes" id="UP000190962"/>
    </source>
</evidence>
<evidence type="ECO:0000313" key="13">
    <source>
        <dbReference type="Proteomes" id="UP000030856"/>
    </source>
</evidence>
<keyword evidence="8" id="KW-0456">Lyase</keyword>
<evidence type="ECO:0000256" key="8">
    <source>
        <dbReference type="ARBA" id="ARBA00023239"/>
    </source>
</evidence>
<evidence type="ECO:0000313" key="12">
    <source>
        <dbReference type="EMBL" id="OOY34067.1"/>
    </source>
</evidence>
<evidence type="ECO:0000256" key="2">
    <source>
        <dbReference type="ARBA" id="ARBA00005061"/>
    </source>
</evidence>
<evidence type="ECO:0000256" key="6">
    <source>
        <dbReference type="ARBA" id="ARBA00022723"/>
    </source>
</evidence>
<dbReference type="eggNOG" id="COG0720">
    <property type="taxonomic scope" value="Bacteria"/>
</dbReference>
<dbReference type="AlphaFoldDB" id="A0A0B0HB04"/>
<dbReference type="Proteomes" id="UP000030856">
    <property type="component" value="Unassembled WGS sequence"/>
</dbReference>
<dbReference type="EMBL" id="MPNX01000023">
    <property type="protein sequence ID" value="OOY34067.1"/>
    <property type="molecule type" value="Genomic_DNA"/>
</dbReference>
<dbReference type="InterPro" id="IPR038418">
    <property type="entry name" value="6-PTP_synth/QueD_sf"/>
</dbReference>
<gene>
    <name evidence="12" type="ORF">BOV88_11985</name>
    <name evidence="11" type="ORF">JV46_10260</name>
</gene>
<dbReference type="Gene3D" id="3.30.479.10">
    <property type="entry name" value="6-pyruvoyl tetrahydropterin synthase/QueD"/>
    <property type="match status" value="2"/>
</dbReference>
<dbReference type="OrthoDB" id="5820615at2"/>
<proteinExistence type="inferred from homology"/>
<dbReference type="GeneID" id="86992680"/>